<dbReference type="PANTHER" id="PTHR45716">
    <property type="entry name" value="BITESIZE, ISOFORM I"/>
    <property type="match status" value="1"/>
</dbReference>
<evidence type="ECO:0000313" key="11">
    <source>
        <dbReference type="Proteomes" id="UP001044222"/>
    </source>
</evidence>
<dbReference type="SUPFAM" id="SSF49562">
    <property type="entry name" value="C2 domain (Calcium/lipid-binding domain, CaLB)"/>
    <property type="match status" value="2"/>
</dbReference>
<dbReference type="FunFam" id="2.60.40.150:FF:000040">
    <property type="entry name" value="synaptotagmin-like protein 2 isoform X2"/>
    <property type="match status" value="1"/>
</dbReference>
<feature type="domain" description="RabBD" evidence="9">
    <location>
        <begin position="1"/>
        <end position="57"/>
    </location>
</feature>
<dbReference type="GO" id="GO:0005886">
    <property type="term" value="C:plasma membrane"/>
    <property type="evidence" value="ECO:0007669"/>
    <property type="project" value="UniProtKB-SubCell"/>
</dbReference>
<evidence type="ECO:0000256" key="1">
    <source>
        <dbReference type="ARBA" id="ARBA00004236"/>
    </source>
</evidence>
<dbReference type="InterPro" id="IPR000008">
    <property type="entry name" value="C2_dom"/>
</dbReference>
<dbReference type="SMART" id="SM00239">
    <property type="entry name" value="C2"/>
    <property type="match status" value="2"/>
</dbReference>
<comment type="caution">
    <text evidence="10">The sequence shown here is derived from an EMBL/GenBank/DDBJ whole genome shotgun (WGS) entry which is preliminary data.</text>
</comment>
<dbReference type="Proteomes" id="UP001044222">
    <property type="component" value="Chromosome 8"/>
</dbReference>
<sequence length="864" mass="96377">MIDLSHLTEGEQEMIVSVLKRDAELKKADEERIRRLRKAAQDTGKLKYLTGEWFYQTKSQRHRDRIHGSDIIRAAMKQRKPMTILEITQIWAERPSFVNSEIQDIFVPAELSGLIEEPSTQATEKRASGSVSPDVQKDGVILALQSPPKIRRNPFNSVLAGSEASEEPEPQFTNWEAEPITPSDEELLPPSKSPIGSLDKITSEDAGTLEAALPITAPLPQKRTVVHPPLDSLSYNNESFPKWSSVAVERSTVSVAPRGILKRSSSCSSADLPAFCIDRDDGGCSESTDSQKAQQPEKNDRPAQRSESLHSLDRKQVRFSTTVRMSETEEGSTLLADGEFGEHDLLDMQCETFPDEERGECKLGIGSFMGESNNDLTHHGAECKFQKETGDPIPTMTVAESIPGEVTMPATSESQHSRLGSKWEEVDTGETKSSGEGTIMRGLDIGPPQSPSGQHEYSSESCTQGSEDQKVSPVSTSPSSSFSDQDQMKKRCASMPAFLHGEMDGRDSDTDSENSFHLGGRKSSASTNFSTSSGMASMSSASSSLMSIYSLEFENVEVKGTIQFALSYVQKLGELHVFVVRCRDLAVADTKKNRSDPYVKSYLLPDKAKLGKKKTTVKKKTLNPIYNEILRYKIDVKTLKSHTLNLSVWHHNSFGKNSFLGEVDFKLSEWDLTNTHMNDFTLKGKSPSGLQPTDHRGEIRVALRFLQQGSHGKRTPKTGLVQIFVKDCKNLPFIRGAVIDPFVKCYVLPDTSRKSRQKSRVLRKTANPVFNHTMVYDGFRAEDLEEACVELTVWDHDRLNNHFLGGVRLSLGTGRSHGAVVDWMDSNAAEAMLWKQMMESHNEWVEDIFILIHLRRFYNWCDPI</sequence>
<proteinExistence type="predicted"/>
<evidence type="ECO:0000259" key="8">
    <source>
        <dbReference type="PROSITE" id="PS50004"/>
    </source>
</evidence>
<feature type="compositionally biased region" description="Polar residues" evidence="7">
    <location>
        <begin position="451"/>
        <end position="466"/>
    </location>
</feature>
<evidence type="ECO:0000256" key="6">
    <source>
        <dbReference type="ARBA" id="ARBA00072164"/>
    </source>
</evidence>
<dbReference type="Pfam" id="PF00168">
    <property type="entry name" value="C2"/>
    <property type="match status" value="2"/>
</dbReference>
<feature type="compositionally biased region" description="Polar residues" evidence="7">
    <location>
        <begin position="285"/>
        <end position="294"/>
    </location>
</feature>
<evidence type="ECO:0000313" key="10">
    <source>
        <dbReference type="EMBL" id="KAG5843859.1"/>
    </source>
</evidence>
<feature type="region of interest" description="Disordered" evidence="7">
    <location>
        <begin position="500"/>
        <end position="533"/>
    </location>
</feature>
<keyword evidence="4" id="KW-0677">Repeat</keyword>
<dbReference type="GO" id="GO:0070382">
    <property type="term" value="C:exocytic vesicle"/>
    <property type="evidence" value="ECO:0007669"/>
    <property type="project" value="TreeGrafter"/>
</dbReference>
<dbReference type="PROSITE" id="PS50004">
    <property type="entry name" value="C2"/>
    <property type="match status" value="2"/>
</dbReference>
<evidence type="ECO:0000256" key="4">
    <source>
        <dbReference type="ARBA" id="ARBA00022737"/>
    </source>
</evidence>
<keyword evidence="3" id="KW-0268">Exocytosis</keyword>
<feature type="compositionally biased region" description="Low complexity" evidence="7">
    <location>
        <begin position="471"/>
        <end position="483"/>
    </location>
</feature>
<feature type="compositionally biased region" description="Polar residues" evidence="7">
    <location>
        <begin position="409"/>
        <end position="418"/>
    </location>
</feature>
<evidence type="ECO:0000256" key="7">
    <source>
        <dbReference type="SAM" id="MobiDB-lite"/>
    </source>
</evidence>
<dbReference type="GO" id="GO:0006887">
    <property type="term" value="P:exocytosis"/>
    <property type="evidence" value="ECO:0007669"/>
    <property type="project" value="UniProtKB-KW"/>
</dbReference>
<dbReference type="CDD" id="cd04020">
    <property type="entry name" value="C2B_SLP_1-2-3-4"/>
    <property type="match status" value="1"/>
</dbReference>
<keyword evidence="2" id="KW-1003">Cell membrane</keyword>
<dbReference type="GO" id="GO:0031267">
    <property type="term" value="F:small GTPase binding"/>
    <property type="evidence" value="ECO:0007669"/>
    <property type="project" value="InterPro"/>
</dbReference>
<feature type="compositionally biased region" description="Basic and acidic residues" evidence="7">
    <location>
        <begin position="295"/>
        <end position="316"/>
    </location>
</feature>
<dbReference type="GO" id="GO:0006886">
    <property type="term" value="P:intracellular protein transport"/>
    <property type="evidence" value="ECO:0007669"/>
    <property type="project" value="InterPro"/>
</dbReference>
<dbReference type="InterPro" id="IPR035892">
    <property type="entry name" value="C2_domain_sf"/>
</dbReference>
<dbReference type="AlphaFoldDB" id="A0A9D3M7F2"/>
<dbReference type="Gene3D" id="2.60.40.150">
    <property type="entry name" value="C2 domain"/>
    <property type="match status" value="2"/>
</dbReference>
<protein>
    <recommendedName>
        <fullName evidence="6">Synaptotagmin-like protein 2</fullName>
    </recommendedName>
</protein>
<organism evidence="10 11">
    <name type="scientific">Anguilla anguilla</name>
    <name type="common">European freshwater eel</name>
    <name type="synonym">Muraena anguilla</name>
    <dbReference type="NCBI Taxonomy" id="7936"/>
    <lineage>
        <taxon>Eukaryota</taxon>
        <taxon>Metazoa</taxon>
        <taxon>Chordata</taxon>
        <taxon>Craniata</taxon>
        <taxon>Vertebrata</taxon>
        <taxon>Euteleostomi</taxon>
        <taxon>Actinopterygii</taxon>
        <taxon>Neopterygii</taxon>
        <taxon>Teleostei</taxon>
        <taxon>Anguilliformes</taxon>
        <taxon>Anguillidae</taxon>
        <taxon>Anguilla</taxon>
    </lineage>
</organism>
<dbReference type="PROSITE" id="PS50916">
    <property type="entry name" value="RABBD"/>
    <property type="match status" value="1"/>
</dbReference>
<dbReference type="EMBL" id="JAFIRN010000008">
    <property type="protein sequence ID" value="KAG5843859.1"/>
    <property type="molecule type" value="Genomic_DNA"/>
</dbReference>
<feature type="domain" description="C2" evidence="8">
    <location>
        <begin position="558"/>
        <end position="680"/>
    </location>
</feature>
<name>A0A9D3M7F2_ANGAN</name>
<keyword evidence="11" id="KW-1185">Reference proteome</keyword>
<dbReference type="GO" id="GO:0042043">
    <property type="term" value="F:neurexin family protein binding"/>
    <property type="evidence" value="ECO:0007669"/>
    <property type="project" value="TreeGrafter"/>
</dbReference>
<feature type="compositionally biased region" description="Low complexity" evidence="7">
    <location>
        <begin position="523"/>
        <end position="533"/>
    </location>
</feature>
<accession>A0A9D3M7F2</accession>
<evidence type="ECO:0000259" key="9">
    <source>
        <dbReference type="PROSITE" id="PS50916"/>
    </source>
</evidence>
<feature type="region of interest" description="Disordered" evidence="7">
    <location>
        <begin position="283"/>
        <end position="316"/>
    </location>
</feature>
<evidence type="ECO:0000256" key="5">
    <source>
        <dbReference type="ARBA" id="ARBA00023136"/>
    </source>
</evidence>
<evidence type="ECO:0000256" key="2">
    <source>
        <dbReference type="ARBA" id="ARBA00022475"/>
    </source>
</evidence>
<dbReference type="InterPro" id="IPR043567">
    <property type="entry name" value="SYTL1-5_C2B"/>
</dbReference>
<evidence type="ECO:0000256" key="3">
    <source>
        <dbReference type="ARBA" id="ARBA00022483"/>
    </source>
</evidence>
<keyword evidence="5" id="KW-0472">Membrane</keyword>
<gene>
    <name evidence="10" type="ORF">ANANG_G00155360</name>
</gene>
<dbReference type="FunFam" id="2.60.40.150:FF:000006">
    <property type="entry name" value="Synaptotagmin-like 5, isoform CRA_a"/>
    <property type="match status" value="1"/>
</dbReference>
<dbReference type="PANTHER" id="PTHR45716:SF5">
    <property type="entry name" value="SYNAPTOTAGMIN-LIKE PROTEIN 2"/>
    <property type="match status" value="1"/>
</dbReference>
<feature type="region of interest" description="Disordered" evidence="7">
    <location>
        <begin position="406"/>
        <end position="488"/>
    </location>
</feature>
<dbReference type="Gene3D" id="6.10.250.3000">
    <property type="match status" value="1"/>
</dbReference>
<feature type="domain" description="C2" evidence="8">
    <location>
        <begin position="695"/>
        <end position="824"/>
    </location>
</feature>
<comment type="subcellular location">
    <subcellularLocation>
        <location evidence="1">Cell membrane</location>
    </subcellularLocation>
</comment>
<feature type="region of interest" description="Disordered" evidence="7">
    <location>
        <begin position="181"/>
        <end position="200"/>
    </location>
</feature>
<reference evidence="10" key="1">
    <citation type="submission" date="2021-01" db="EMBL/GenBank/DDBJ databases">
        <title>A chromosome-scale assembly of European eel, Anguilla anguilla.</title>
        <authorList>
            <person name="Henkel C."/>
            <person name="Jong-Raadsen S.A."/>
            <person name="Dufour S."/>
            <person name="Weltzien F.-A."/>
            <person name="Palstra A.P."/>
            <person name="Pelster B."/>
            <person name="Spaink H.P."/>
            <person name="Van Den Thillart G.E."/>
            <person name="Jansen H."/>
            <person name="Zahm M."/>
            <person name="Klopp C."/>
            <person name="Cedric C."/>
            <person name="Louis A."/>
            <person name="Berthelot C."/>
            <person name="Parey E."/>
            <person name="Roest Crollius H."/>
            <person name="Montfort J."/>
            <person name="Robinson-Rechavi M."/>
            <person name="Bucao C."/>
            <person name="Bouchez O."/>
            <person name="Gislard M."/>
            <person name="Lluch J."/>
            <person name="Milhes M."/>
            <person name="Lampietro C."/>
            <person name="Lopez Roques C."/>
            <person name="Donnadieu C."/>
            <person name="Braasch I."/>
            <person name="Desvignes T."/>
            <person name="Postlethwait J."/>
            <person name="Bobe J."/>
            <person name="Guiguen Y."/>
            <person name="Dirks R."/>
        </authorList>
    </citation>
    <scope>NUCLEOTIDE SEQUENCE</scope>
    <source>
        <strain evidence="10">Tag_6206</strain>
        <tissue evidence="10">Liver</tissue>
    </source>
</reference>
<dbReference type="InterPro" id="IPR010911">
    <property type="entry name" value="Rab_BD"/>
</dbReference>